<evidence type="ECO:0000313" key="2">
    <source>
        <dbReference type="Proteomes" id="UP000238442"/>
    </source>
</evidence>
<dbReference type="Proteomes" id="UP000238442">
    <property type="component" value="Chromosome"/>
</dbReference>
<evidence type="ECO:0000313" key="1">
    <source>
        <dbReference type="EMBL" id="AVI51388.1"/>
    </source>
</evidence>
<dbReference type="RefSeq" id="WP_105216629.1">
    <property type="nucleotide sequence ID" value="NZ_CP027062.1"/>
</dbReference>
<dbReference type="KEGG" id="aue:C5O00_09465"/>
<organism evidence="1 2">
    <name type="scientific">Pukyongia salina</name>
    <dbReference type="NCBI Taxonomy" id="2094025"/>
    <lineage>
        <taxon>Bacteria</taxon>
        <taxon>Pseudomonadati</taxon>
        <taxon>Bacteroidota</taxon>
        <taxon>Flavobacteriia</taxon>
        <taxon>Flavobacteriales</taxon>
        <taxon>Flavobacteriaceae</taxon>
        <taxon>Pukyongia</taxon>
    </lineage>
</organism>
<dbReference type="OrthoDB" id="1099259at2"/>
<gene>
    <name evidence="1" type="ORF">C5O00_09465</name>
</gene>
<dbReference type="AlphaFoldDB" id="A0A2S0HXN2"/>
<dbReference type="EMBL" id="CP027062">
    <property type="protein sequence ID" value="AVI51388.1"/>
    <property type="molecule type" value="Genomic_DNA"/>
</dbReference>
<proteinExistence type="predicted"/>
<name>A0A2S0HXN2_9FLAO</name>
<protein>
    <submittedName>
        <fullName evidence="1">Uncharacterized protein</fullName>
    </submittedName>
</protein>
<sequence>MELPKYLLGDNTDYPDAIFIIHTEFPRFVINLANDEVEWLEEFDQHDQKELETETENYIREATEFYDREVARYEND</sequence>
<keyword evidence="2" id="KW-1185">Reference proteome</keyword>
<accession>A0A2S0HXN2</accession>
<reference evidence="1 2" key="1">
    <citation type="submission" date="2018-02" db="EMBL/GenBank/DDBJ databases">
        <title>Genomic analysis of the strain RR4-38 isolated from a seawater recirculating aquaculture system.</title>
        <authorList>
            <person name="Kim Y.-S."/>
            <person name="Jang Y.H."/>
            <person name="Kim K.-H."/>
        </authorList>
    </citation>
    <scope>NUCLEOTIDE SEQUENCE [LARGE SCALE GENOMIC DNA]</scope>
    <source>
        <strain evidence="1 2">RR4-38</strain>
    </source>
</reference>